<reference evidence="18" key="2">
    <citation type="submission" date="2020-09" db="EMBL/GenBank/DDBJ databases">
        <authorList>
            <person name="Sun Q."/>
            <person name="Zhou Y."/>
        </authorList>
    </citation>
    <scope>NUCLEOTIDE SEQUENCE</scope>
    <source>
        <strain evidence="18">CGMCC 1.12987</strain>
    </source>
</reference>
<evidence type="ECO:0000256" key="9">
    <source>
        <dbReference type="ARBA" id="ARBA00023012"/>
    </source>
</evidence>
<dbReference type="Gene3D" id="1.10.287.130">
    <property type="match status" value="1"/>
</dbReference>
<dbReference type="NCBIfam" id="TIGR00229">
    <property type="entry name" value="sensory_box"/>
    <property type="match status" value="4"/>
</dbReference>
<evidence type="ECO:0000259" key="17">
    <source>
        <dbReference type="PROSITE" id="PS50113"/>
    </source>
</evidence>
<dbReference type="InterPro" id="IPR035965">
    <property type="entry name" value="PAS-like_dom_sf"/>
</dbReference>
<dbReference type="Gene3D" id="3.30.565.10">
    <property type="entry name" value="Histidine kinase-like ATPase, C-terminal domain"/>
    <property type="match status" value="1"/>
</dbReference>
<evidence type="ECO:0000256" key="2">
    <source>
        <dbReference type="ARBA" id="ARBA00006402"/>
    </source>
</evidence>
<evidence type="ECO:0000259" key="14">
    <source>
        <dbReference type="PROSITE" id="PS50109"/>
    </source>
</evidence>
<dbReference type="InterPro" id="IPR036097">
    <property type="entry name" value="HisK_dim/P_sf"/>
</dbReference>
<dbReference type="SMART" id="SM00448">
    <property type="entry name" value="REC"/>
    <property type="match status" value="1"/>
</dbReference>
<dbReference type="InterPro" id="IPR000700">
    <property type="entry name" value="PAS-assoc_C"/>
</dbReference>
<dbReference type="SMART" id="SM00086">
    <property type="entry name" value="PAC"/>
    <property type="match status" value="4"/>
</dbReference>
<keyword evidence="6" id="KW-0547">Nucleotide-binding</keyword>
<evidence type="ECO:0000256" key="3">
    <source>
        <dbReference type="ARBA" id="ARBA00012438"/>
    </source>
</evidence>
<dbReference type="SUPFAM" id="SSF47384">
    <property type="entry name" value="Homodimeric domain of signal transducing histidine kinase"/>
    <property type="match status" value="1"/>
</dbReference>
<feature type="domain" description="Histidine kinase" evidence="14">
    <location>
        <begin position="477"/>
        <end position="699"/>
    </location>
</feature>
<evidence type="ECO:0000256" key="10">
    <source>
        <dbReference type="ARBA" id="ARBA00064003"/>
    </source>
</evidence>
<gene>
    <name evidence="18" type="ORF">GCM10010916_23720</name>
</gene>
<dbReference type="InterPro" id="IPR003594">
    <property type="entry name" value="HATPase_dom"/>
</dbReference>
<dbReference type="InterPro" id="IPR001789">
    <property type="entry name" value="Sig_transdc_resp-reg_receiver"/>
</dbReference>
<evidence type="ECO:0000313" key="18">
    <source>
        <dbReference type="EMBL" id="GGG05966.1"/>
    </source>
</evidence>
<dbReference type="PANTHER" id="PTHR45339:SF1">
    <property type="entry name" value="HYBRID SIGNAL TRANSDUCTION HISTIDINE KINASE J"/>
    <property type="match status" value="1"/>
</dbReference>
<evidence type="ECO:0000313" key="19">
    <source>
        <dbReference type="Proteomes" id="UP000644756"/>
    </source>
</evidence>
<dbReference type="SMART" id="SM00387">
    <property type="entry name" value="HATPase_c"/>
    <property type="match status" value="1"/>
</dbReference>
<dbReference type="SUPFAM" id="SSF52172">
    <property type="entry name" value="CheY-like"/>
    <property type="match status" value="1"/>
</dbReference>
<keyword evidence="4 13" id="KW-0597">Phosphoprotein</keyword>
<feature type="modified residue" description="4-aspartylphosphate" evidence="13">
    <location>
        <position position="772"/>
    </location>
</feature>
<dbReference type="EMBL" id="BMGR01000007">
    <property type="protein sequence ID" value="GGG05966.1"/>
    <property type="molecule type" value="Genomic_DNA"/>
</dbReference>
<dbReference type="InterPro" id="IPR003661">
    <property type="entry name" value="HisK_dim/P_dom"/>
</dbReference>
<proteinExistence type="inferred from homology"/>
<protein>
    <recommendedName>
        <fullName evidence="12">Circadian input-output histidine kinase CikA</fullName>
        <ecNumber evidence="3">2.7.13.3</ecNumber>
    </recommendedName>
    <alternativeName>
        <fullName evidence="11">Sensory/regulatory protein RpfC</fullName>
    </alternativeName>
</protein>
<comment type="similarity">
    <text evidence="2">In the N-terminal section; belongs to the phytochrome family.</text>
</comment>
<dbReference type="SMART" id="SM00091">
    <property type="entry name" value="PAS"/>
    <property type="match status" value="3"/>
</dbReference>
<evidence type="ECO:0000256" key="11">
    <source>
        <dbReference type="ARBA" id="ARBA00068150"/>
    </source>
</evidence>
<dbReference type="Proteomes" id="UP000644756">
    <property type="component" value="Unassembled WGS sequence"/>
</dbReference>
<dbReference type="CDD" id="cd00130">
    <property type="entry name" value="PAS"/>
    <property type="match status" value="4"/>
</dbReference>
<keyword evidence="7" id="KW-0418">Kinase</keyword>
<evidence type="ECO:0000256" key="13">
    <source>
        <dbReference type="PROSITE-ProRule" id="PRU00169"/>
    </source>
</evidence>
<dbReference type="InterPro" id="IPR013655">
    <property type="entry name" value="PAS_fold_3"/>
</dbReference>
<dbReference type="Pfam" id="PF13426">
    <property type="entry name" value="PAS_9"/>
    <property type="match status" value="1"/>
</dbReference>
<organism evidence="18 19">
    <name type="scientific">Paenibacillus abyssi</name>
    <dbReference type="NCBI Taxonomy" id="1340531"/>
    <lineage>
        <taxon>Bacteria</taxon>
        <taxon>Bacillati</taxon>
        <taxon>Bacillota</taxon>
        <taxon>Bacilli</taxon>
        <taxon>Bacillales</taxon>
        <taxon>Paenibacillaceae</taxon>
        <taxon>Paenibacillus</taxon>
    </lineage>
</organism>
<evidence type="ECO:0000256" key="4">
    <source>
        <dbReference type="ARBA" id="ARBA00022553"/>
    </source>
</evidence>
<dbReference type="Pfam" id="PF08447">
    <property type="entry name" value="PAS_3"/>
    <property type="match status" value="3"/>
</dbReference>
<dbReference type="PROSITE" id="PS50112">
    <property type="entry name" value="PAS"/>
    <property type="match status" value="3"/>
</dbReference>
<dbReference type="PRINTS" id="PR00344">
    <property type="entry name" value="BCTRLSENSOR"/>
</dbReference>
<dbReference type="InterPro" id="IPR036890">
    <property type="entry name" value="HATPase_C_sf"/>
</dbReference>
<feature type="domain" description="PAS" evidence="16">
    <location>
        <begin position="101"/>
        <end position="145"/>
    </location>
</feature>
<dbReference type="Pfam" id="PF02518">
    <property type="entry name" value="HATPase_c"/>
    <property type="match status" value="1"/>
</dbReference>
<dbReference type="SMART" id="SM00388">
    <property type="entry name" value="HisKA"/>
    <property type="match status" value="1"/>
</dbReference>
<dbReference type="CDD" id="cd16922">
    <property type="entry name" value="HATPase_EvgS-ArcB-TorS-like"/>
    <property type="match status" value="1"/>
</dbReference>
<dbReference type="EC" id="2.7.13.3" evidence="3"/>
<name>A0A917D1E3_9BACL</name>
<dbReference type="Gene3D" id="3.30.450.20">
    <property type="entry name" value="PAS domain"/>
    <property type="match status" value="4"/>
</dbReference>
<dbReference type="CDD" id="cd00082">
    <property type="entry name" value="HisKA"/>
    <property type="match status" value="1"/>
</dbReference>
<dbReference type="InterPro" id="IPR005467">
    <property type="entry name" value="His_kinase_dom"/>
</dbReference>
<evidence type="ECO:0000256" key="8">
    <source>
        <dbReference type="ARBA" id="ARBA00022840"/>
    </source>
</evidence>
<dbReference type="FunFam" id="1.10.287.130:FF:000002">
    <property type="entry name" value="Two-component osmosensing histidine kinase"/>
    <property type="match status" value="1"/>
</dbReference>
<keyword evidence="5" id="KW-0808">Transferase</keyword>
<dbReference type="AlphaFoldDB" id="A0A917D1E3"/>
<evidence type="ECO:0000259" key="15">
    <source>
        <dbReference type="PROSITE" id="PS50110"/>
    </source>
</evidence>
<comment type="catalytic activity">
    <reaction evidence="1">
        <text>ATP + protein L-histidine = ADP + protein N-phospho-L-histidine.</text>
        <dbReference type="EC" id="2.7.13.3"/>
    </reaction>
</comment>
<dbReference type="CDD" id="cd17546">
    <property type="entry name" value="REC_hyHK_CKI1_RcsC-like"/>
    <property type="match status" value="1"/>
</dbReference>
<sequence>MNANPMLCRMLGYSCGELMIRTFMDIIHPEERLDDLKQFLEGTTESIDTQRRLLHKNGHVVHVSLNLLRIVDEIPAMPTCIMLQFNDITEKKELERELLKAEELYLLIAENTQDIIYQCSEEGIIAYCSPSVKDILGYTSDELIGSTEELLFHQGDIPGLAASKEHGNPCQFRIRHKNGEYLWFETRVKKLNGESGSIVVVVIGREITERKKQQDIIAEAERIAIIGSWEWDICSNKVSFSDQLRRIYNFEEDELQNRPLQLTDLVPVEDQQWFHREIEMAMKDGHHDLAAEFRMINKDGTDKYLHIRGVVSYSETGVPLRINGTVQDVTERKLVEFKLQETIERYTSLKKYNHDAVMSLDLEGNIINANIVAQEMTGYAIQEMVGLNISRLIEKKGIKEILSHSLMDASVEKNIDRIHHKEGYAVEVLATIAPIIINRRNVGYYIIAKDITEQKKLIIDKETAESTNKAKTEFLAMMSHEIRTPMNGVIGMTDLLMETPTLDEEQRGYLEVIRKSGDTLLKIINDILDFSKIDSGKAELIESPFDVRATILESVSVLSYKAQEKQLHISFSVSSDIPVMLVGDEKRVKQILMNLISNAIKFTKTGGISIAAWKEAQADKKIKLKFMVKDTGTGIPKDQADQLFEPFKQLDNLMTREAEGTGLGLAICKKLVNLMGGEIWLEATEEPGAKFFFTVELREKEWKEAKSLEPTQLHEPSLQQPLRILVAEDNKINQMVLSKILAKQGHKVQIAERGSEVVEMALTASFDLIFMDVHMPEINGFEATTIIKDALKPADCPIIIAVTANALKGDREKCLASGMDEYISKPIRSRDVLEMIRKFFASEC</sequence>
<dbReference type="GO" id="GO:0000155">
    <property type="term" value="F:phosphorelay sensor kinase activity"/>
    <property type="evidence" value="ECO:0007669"/>
    <property type="project" value="InterPro"/>
</dbReference>
<dbReference type="GO" id="GO:0005524">
    <property type="term" value="F:ATP binding"/>
    <property type="evidence" value="ECO:0007669"/>
    <property type="project" value="UniProtKB-KW"/>
</dbReference>
<evidence type="ECO:0000256" key="7">
    <source>
        <dbReference type="ARBA" id="ARBA00022777"/>
    </source>
</evidence>
<feature type="domain" description="PAC" evidence="17">
    <location>
        <begin position="168"/>
        <end position="219"/>
    </location>
</feature>
<keyword evidence="9" id="KW-0902">Two-component regulatory system</keyword>
<comment type="subunit">
    <text evidence="10">At low DSF concentrations, interacts with RpfF.</text>
</comment>
<dbReference type="PROSITE" id="PS50110">
    <property type="entry name" value="RESPONSE_REGULATORY"/>
    <property type="match status" value="1"/>
</dbReference>
<feature type="domain" description="PAS" evidence="16">
    <location>
        <begin position="1"/>
        <end position="32"/>
    </location>
</feature>
<dbReference type="InterPro" id="IPR001610">
    <property type="entry name" value="PAC"/>
</dbReference>
<feature type="domain" description="PAC" evidence="17">
    <location>
        <begin position="289"/>
        <end position="341"/>
    </location>
</feature>
<evidence type="ECO:0000256" key="5">
    <source>
        <dbReference type="ARBA" id="ARBA00022679"/>
    </source>
</evidence>
<dbReference type="InterPro" id="IPR011006">
    <property type="entry name" value="CheY-like_superfamily"/>
</dbReference>
<dbReference type="InterPro" id="IPR004358">
    <property type="entry name" value="Sig_transdc_His_kin-like_C"/>
</dbReference>
<evidence type="ECO:0000259" key="16">
    <source>
        <dbReference type="PROSITE" id="PS50112"/>
    </source>
</evidence>
<dbReference type="FunFam" id="3.30.565.10:FF:000010">
    <property type="entry name" value="Sensor histidine kinase RcsC"/>
    <property type="match status" value="1"/>
</dbReference>
<dbReference type="Pfam" id="PF00072">
    <property type="entry name" value="Response_reg"/>
    <property type="match status" value="1"/>
</dbReference>
<evidence type="ECO:0000256" key="6">
    <source>
        <dbReference type="ARBA" id="ARBA00022741"/>
    </source>
</evidence>
<dbReference type="SUPFAM" id="SSF55785">
    <property type="entry name" value="PYP-like sensor domain (PAS domain)"/>
    <property type="match status" value="4"/>
</dbReference>
<feature type="domain" description="Response regulatory" evidence="15">
    <location>
        <begin position="723"/>
        <end position="840"/>
    </location>
</feature>
<dbReference type="Gene3D" id="2.10.70.100">
    <property type="match status" value="1"/>
</dbReference>
<keyword evidence="19" id="KW-1185">Reference proteome</keyword>
<dbReference type="InterPro" id="IPR000014">
    <property type="entry name" value="PAS"/>
</dbReference>
<evidence type="ECO:0000256" key="1">
    <source>
        <dbReference type="ARBA" id="ARBA00000085"/>
    </source>
</evidence>
<dbReference type="SUPFAM" id="SSF55874">
    <property type="entry name" value="ATPase domain of HSP90 chaperone/DNA topoisomerase II/histidine kinase"/>
    <property type="match status" value="1"/>
</dbReference>
<evidence type="ECO:0000256" key="12">
    <source>
        <dbReference type="ARBA" id="ARBA00074306"/>
    </source>
</evidence>
<dbReference type="PANTHER" id="PTHR45339">
    <property type="entry name" value="HYBRID SIGNAL TRANSDUCTION HISTIDINE KINASE J"/>
    <property type="match status" value="1"/>
</dbReference>
<comment type="caution">
    <text evidence="18">The sequence shown here is derived from an EMBL/GenBank/DDBJ whole genome shotgun (WGS) entry which is preliminary data.</text>
</comment>
<dbReference type="PROSITE" id="PS50113">
    <property type="entry name" value="PAC"/>
    <property type="match status" value="3"/>
</dbReference>
<dbReference type="Pfam" id="PF00512">
    <property type="entry name" value="HisKA"/>
    <property type="match status" value="1"/>
</dbReference>
<dbReference type="PROSITE" id="PS50109">
    <property type="entry name" value="HIS_KIN"/>
    <property type="match status" value="1"/>
</dbReference>
<feature type="domain" description="PAS" evidence="16">
    <location>
        <begin position="342"/>
        <end position="414"/>
    </location>
</feature>
<reference evidence="18" key="1">
    <citation type="journal article" date="2014" name="Int. J. Syst. Evol. Microbiol.">
        <title>Complete genome sequence of Corynebacterium casei LMG S-19264T (=DSM 44701T), isolated from a smear-ripened cheese.</title>
        <authorList>
            <consortium name="US DOE Joint Genome Institute (JGI-PGF)"/>
            <person name="Walter F."/>
            <person name="Albersmeier A."/>
            <person name="Kalinowski J."/>
            <person name="Ruckert C."/>
        </authorList>
    </citation>
    <scope>NUCLEOTIDE SEQUENCE</scope>
    <source>
        <strain evidence="18">CGMCC 1.12987</strain>
    </source>
</reference>
<feature type="domain" description="PAC" evidence="17">
    <location>
        <begin position="47"/>
        <end position="100"/>
    </location>
</feature>
<accession>A0A917D1E3</accession>
<dbReference type="Gene3D" id="3.40.50.2300">
    <property type="match status" value="1"/>
</dbReference>
<keyword evidence="8" id="KW-0067">ATP-binding</keyword>